<evidence type="ECO:0000313" key="11">
    <source>
        <dbReference type="Proteomes" id="UP000044071"/>
    </source>
</evidence>
<dbReference type="Pfam" id="PF01494">
    <property type="entry name" value="FAD_binding_3"/>
    <property type="match status" value="1"/>
</dbReference>
<comment type="catalytic activity">
    <reaction evidence="8">
        <text>L-kynurenine + NADPH + O2 + H(+) = 3-hydroxy-L-kynurenine + NADP(+) + H2O</text>
        <dbReference type="Rhea" id="RHEA:20545"/>
        <dbReference type="ChEBI" id="CHEBI:15377"/>
        <dbReference type="ChEBI" id="CHEBI:15378"/>
        <dbReference type="ChEBI" id="CHEBI:15379"/>
        <dbReference type="ChEBI" id="CHEBI:57783"/>
        <dbReference type="ChEBI" id="CHEBI:57959"/>
        <dbReference type="ChEBI" id="CHEBI:58125"/>
        <dbReference type="ChEBI" id="CHEBI:58349"/>
        <dbReference type="EC" id="1.14.13.9"/>
    </reaction>
</comment>
<dbReference type="PANTHER" id="PTHR46028">
    <property type="entry name" value="KYNURENINE 3-MONOOXYGENASE"/>
    <property type="match status" value="1"/>
</dbReference>
<evidence type="ECO:0000256" key="8">
    <source>
        <dbReference type="ARBA" id="ARBA00047818"/>
    </source>
</evidence>
<evidence type="ECO:0000256" key="6">
    <source>
        <dbReference type="ARBA" id="ARBA00023002"/>
    </source>
</evidence>
<keyword evidence="11" id="KW-1185">Reference proteome</keyword>
<feature type="domain" description="FAD-binding" evidence="9">
    <location>
        <begin position="5"/>
        <end position="322"/>
    </location>
</feature>
<dbReference type="GO" id="GO:0004502">
    <property type="term" value="F:kynurenine 3-monooxygenase activity"/>
    <property type="evidence" value="ECO:0007669"/>
    <property type="project" value="UniProtKB-EC"/>
</dbReference>
<dbReference type="Proteomes" id="UP000044071">
    <property type="component" value="Unassembled WGS sequence"/>
</dbReference>
<dbReference type="AlphaFoldDB" id="A0A078KYU8"/>
<dbReference type="PRINTS" id="PR00420">
    <property type="entry name" value="RNGMNOXGNASE"/>
</dbReference>
<keyword evidence="3" id="KW-0662">Pyridine nucleotide biosynthesis</keyword>
<accession>A0A078KYU8</accession>
<reference evidence="10 11" key="1">
    <citation type="submission" date="2014-06" db="EMBL/GenBank/DDBJ databases">
        <authorList>
            <person name="Urmite Genomes Urmite Genomes"/>
        </authorList>
    </citation>
    <scope>NUCLEOTIDE SEQUENCE [LARGE SCALE GENOMIC DNA]</scope>
</reference>
<dbReference type="Gene3D" id="3.50.50.60">
    <property type="entry name" value="FAD/NAD(P)-binding domain"/>
    <property type="match status" value="1"/>
</dbReference>
<sequence>MKSMTIIGSGLAGTLLSLYMARRGYEVELFESRPDIRAEKNDNGRSINLALSCRGITGLAGMGLMPDVEKIMVPMRARAIHLLDGQIQYQAFGRHKDEYINAILRSELNRLLLNKAEATSEIQLNFETKLIAVDVHNKLLHFAAKDGSHLTKAYDLLIGADGAGSNVRETLVKEQLISATRQFLPHGYKELSISRNHTQDFKAEHLHLWPRDSFMLLGNPNRDNSITGTLFLANEGKNSFAELNNEASIHAFFKNRFTDAYEAMPDLINEFMHHPIGNLSTIKCSPWYYQDQCLLIGDAAHGVVPFFGQGMNSAFEDCRVLNALLDQYDDNWQEVMPAFFKSRKVNTDAVSEMSMDNYHEIQSDIRDPKFNLKKDIEQELMHRYPDRYVSKHVLVMFTNTPYSEAKAHGVVQAALLSEICSNVRSVDEIDWNEVDDLMVEYDKKLADLSPIEQRH</sequence>
<dbReference type="EMBL" id="CCSB01000003">
    <property type="protein sequence ID" value="CDZ78116.1"/>
    <property type="molecule type" value="Genomic_DNA"/>
</dbReference>
<dbReference type="FunFam" id="3.50.50.60:FF:000185">
    <property type="entry name" value="Kynurenine 3-monooxygenase"/>
    <property type="match status" value="1"/>
</dbReference>
<evidence type="ECO:0000256" key="3">
    <source>
        <dbReference type="ARBA" id="ARBA00022642"/>
    </source>
</evidence>
<evidence type="ECO:0000256" key="1">
    <source>
        <dbReference type="ARBA" id="ARBA00001974"/>
    </source>
</evidence>
<gene>
    <name evidence="10" type="primary">kmo</name>
    <name evidence="10" type="ORF">BN59_02423</name>
</gene>
<keyword evidence="6" id="KW-0560">Oxidoreductase</keyword>
<keyword evidence="4" id="KW-0274">FAD</keyword>
<evidence type="ECO:0000313" key="10">
    <source>
        <dbReference type="EMBL" id="CDZ78116.1"/>
    </source>
</evidence>
<dbReference type="STRING" id="1034943.BN59_02423"/>
<dbReference type="GO" id="GO:0071949">
    <property type="term" value="F:FAD binding"/>
    <property type="evidence" value="ECO:0007669"/>
    <property type="project" value="InterPro"/>
</dbReference>
<keyword evidence="7 10" id="KW-0503">Monooxygenase</keyword>
<dbReference type="GO" id="GO:0070189">
    <property type="term" value="P:kynurenine metabolic process"/>
    <property type="evidence" value="ECO:0007669"/>
    <property type="project" value="TreeGrafter"/>
</dbReference>
<evidence type="ECO:0000259" key="9">
    <source>
        <dbReference type="Pfam" id="PF01494"/>
    </source>
</evidence>
<dbReference type="eggNOG" id="COG0654">
    <property type="taxonomic scope" value="Bacteria"/>
</dbReference>
<dbReference type="RefSeq" id="WP_043874662.1">
    <property type="nucleotide sequence ID" value="NZ_CCVW01000003.1"/>
</dbReference>
<dbReference type="InterPro" id="IPR002938">
    <property type="entry name" value="FAD-bd"/>
</dbReference>
<name>A0A078KYU8_9GAMM</name>
<evidence type="ECO:0000256" key="2">
    <source>
        <dbReference type="ARBA" id="ARBA00022630"/>
    </source>
</evidence>
<dbReference type="PANTHER" id="PTHR46028:SF2">
    <property type="entry name" value="KYNURENINE 3-MONOOXYGENASE"/>
    <property type="match status" value="1"/>
</dbReference>
<keyword evidence="5" id="KW-0521">NADP</keyword>
<dbReference type="GO" id="GO:0019363">
    <property type="term" value="P:pyridine nucleotide biosynthetic process"/>
    <property type="evidence" value="ECO:0007669"/>
    <property type="project" value="UniProtKB-KW"/>
</dbReference>
<evidence type="ECO:0000256" key="7">
    <source>
        <dbReference type="ARBA" id="ARBA00023033"/>
    </source>
</evidence>
<dbReference type="InterPro" id="IPR036188">
    <property type="entry name" value="FAD/NAD-bd_sf"/>
</dbReference>
<comment type="cofactor">
    <cofactor evidence="1">
        <name>FAD</name>
        <dbReference type="ChEBI" id="CHEBI:57692"/>
    </cofactor>
</comment>
<protein>
    <submittedName>
        <fullName evidence="10">Kynurenine 3-monooxygenase</fullName>
    </submittedName>
</protein>
<dbReference type="OrthoDB" id="9782160at2"/>
<organism evidence="10 11">
    <name type="scientific">Legionella massiliensis</name>
    <dbReference type="NCBI Taxonomy" id="1034943"/>
    <lineage>
        <taxon>Bacteria</taxon>
        <taxon>Pseudomonadati</taxon>
        <taxon>Pseudomonadota</taxon>
        <taxon>Gammaproteobacteria</taxon>
        <taxon>Legionellales</taxon>
        <taxon>Legionellaceae</taxon>
        <taxon>Legionella</taxon>
    </lineage>
</organism>
<evidence type="ECO:0000256" key="4">
    <source>
        <dbReference type="ARBA" id="ARBA00022827"/>
    </source>
</evidence>
<dbReference type="SUPFAM" id="SSF51905">
    <property type="entry name" value="FAD/NAD(P)-binding domain"/>
    <property type="match status" value="1"/>
</dbReference>
<evidence type="ECO:0000256" key="5">
    <source>
        <dbReference type="ARBA" id="ARBA00022857"/>
    </source>
</evidence>
<proteinExistence type="predicted"/>
<keyword evidence="2" id="KW-0285">Flavoprotein</keyword>